<feature type="domain" description="Putative host cell surface-exposed lipoprotein Ltp-like HTH region" evidence="7">
    <location>
        <begin position="194"/>
        <end position="241"/>
    </location>
</feature>
<dbReference type="InterPro" id="IPR007829">
    <property type="entry name" value="TM2"/>
</dbReference>
<sequence>MADVASFQQPQAPGQQQFAVSDKSFVATWLLSLLLGCFGADRFYLGKTGTAVLKLLTFGGLGLWALTDLVLTLCGVQYDKLGRPLEGYKQYRFMAWIVTLVPTGLAVLGGFALVTASLLVSGSGPIEAMTSGGFANTSGAAVDAEKEQALDQAQYYSDEYAMSEYGIFATLVDPEEDGFSEEAAYYALDNVAADWNENALIVAEYLRDEEHLPKEKIRDELLSIDSEAFTVEQVKYAMEHLDLAE</sequence>
<evidence type="ECO:0000256" key="5">
    <source>
        <dbReference type="SAM" id="Phobius"/>
    </source>
</evidence>
<keyword evidence="2 5" id="KW-0812">Transmembrane</keyword>
<accession>A0A4Y4DNV4</accession>
<dbReference type="AlphaFoldDB" id="A0A4Y4DNV4"/>
<evidence type="ECO:0000256" key="2">
    <source>
        <dbReference type="ARBA" id="ARBA00022692"/>
    </source>
</evidence>
<evidence type="ECO:0000259" key="6">
    <source>
        <dbReference type="Pfam" id="PF05154"/>
    </source>
</evidence>
<dbReference type="GO" id="GO:0016020">
    <property type="term" value="C:membrane"/>
    <property type="evidence" value="ECO:0007669"/>
    <property type="project" value="UniProtKB-SubCell"/>
</dbReference>
<feature type="domain" description="TM2" evidence="6">
    <location>
        <begin position="22"/>
        <end position="70"/>
    </location>
</feature>
<dbReference type="Gene3D" id="1.10.10.10">
    <property type="entry name" value="Winged helix-like DNA-binding domain superfamily/Winged helix DNA-binding domain"/>
    <property type="match status" value="2"/>
</dbReference>
<keyword evidence="4 5" id="KW-0472">Membrane</keyword>
<comment type="subcellular location">
    <subcellularLocation>
        <location evidence="1">Membrane</location>
        <topology evidence="1">Multi-pass membrane protein</topology>
    </subcellularLocation>
</comment>
<dbReference type="Pfam" id="PF07553">
    <property type="entry name" value="Lipoprotein_Ltp"/>
    <property type="match status" value="2"/>
</dbReference>
<proteinExistence type="predicted"/>
<dbReference type="PANTHER" id="PTHR21016:SF25">
    <property type="entry name" value="TM2 DOMAIN-CONTAINING PROTEIN DDB_G0277895-RELATED"/>
    <property type="match status" value="1"/>
</dbReference>
<name>A0A4Y4DNV4_GLUUR</name>
<evidence type="ECO:0000259" key="7">
    <source>
        <dbReference type="Pfam" id="PF07553"/>
    </source>
</evidence>
<feature type="transmembrane region" description="Helical" evidence="5">
    <location>
        <begin position="93"/>
        <end position="120"/>
    </location>
</feature>
<gene>
    <name evidence="8" type="ORF">AUR04nite_21380</name>
</gene>
<evidence type="ECO:0000313" key="9">
    <source>
        <dbReference type="Proteomes" id="UP000316612"/>
    </source>
</evidence>
<dbReference type="Proteomes" id="UP000316612">
    <property type="component" value="Unassembled WGS sequence"/>
</dbReference>
<keyword evidence="3 5" id="KW-1133">Transmembrane helix</keyword>
<dbReference type="EMBL" id="BJNY01000011">
    <property type="protein sequence ID" value="GED06606.1"/>
    <property type="molecule type" value="Genomic_DNA"/>
</dbReference>
<evidence type="ECO:0000256" key="3">
    <source>
        <dbReference type="ARBA" id="ARBA00022989"/>
    </source>
</evidence>
<dbReference type="Pfam" id="PF05154">
    <property type="entry name" value="TM2"/>
    <property type="match status" value="1"/>
</dbReference>
<protein>
    <recommendedName>
        <fullName evidence="10">TM2 domain-containing protein</fullName>
    </recommendedName>
</protein>
<feature type="transmembrane region" description="Helical" evidence="5">
    <location>
        <begin position="26"/>
        <end position="45"/>
    </location>
</feature>
<comment type="caution">
    <text evidence="8">The sequence shown here is derived from an EMBL/GenBank/DDBJ whole genome shotgun (WGS) entry which is preliminary data.</text>
</comment>
<reference evidence="8 9" key="1">
    <citation type="submission" date="2019-06" db="EMBL/GenBank/DDBJ databases">
        <title>Whole genome shotgun sequence of Glutamicibacter uratoxydans NBRC 15515.</title>
        <authorList>
            <person name="Hosoyama A."/>
            <person name="Uohara A."/>
            <person name="Ohji S."/>
            <person name="Ichikawa N."/>
        </authorList>
    </citation>
    <scope>NUCLEOTIDE SEQUENCE [LARGE SCALE GENOMIC DNA]</scope>
    <source>
        <strain evidence="8 9">NBRC 15515</strain>
    </source>
</reference>
<organism evidence="8 9">
    <name type="scientific">Glutamicibacter uratoxydans</name>
    <name type="common">Arthrobacter uratoxydans</name>
    <dbReference type="NCBI Taxonomy" id="43667"/>
    <lineage>
        <taxon>Bacteria</taxon>
        <taxon>Bacillati</taxon>
        <taxon>Actinomycetota</taxon>
        <taxon>Actinomycetes</taxon>
        <taxon>Micrococcales</taxon>
        <taxon>Micrococcaceae</taxon>
        <taxon>Glutamicibacter</taxon>
    </lineage>
</organism>
<evidence type="ECO:0008006" key="10">
    <source>
        <dbReference type="Google" id="ProtNLM"/>
    </source>
</evidence>
<keyword evidence="9" id="KW-1185">Reference proteome</keyword>
<dbReference type="InterPro" id="IPR036388">
    <property type="entry name" value="WH-like_DNA-bd_sf"/>
</dbReference>
<feature type="domain" description="Putative host cell surface-exposed lipoprotein Ltp-like HTH region" evidence="7">
    <location>
        <begin position="145"/>
        <end position="191"/>
    </location>
</feature>
<dbReference type="InterPro" id="IPR050932">
    <property type="entry name" value="TM2D1-3-like"/>
</dbReference>
<dbReference type="InterPro" id="IPR011434">
    <property type="entry name" value="Ltp-like_HTH"/>
</dbReference>
<evidence type="ECO:0000256" key="4">
    <source>
        <dbReference type="ARBA" id="ARBA00023136"/>
    </source>
</evidence>
<dbReference type="RefSeq" id="WP_141364828.1">
    <property type="nucleotide sequence ID" value="NZ_BAAAJL010000013.1"/>
</dbReference>
<evidence type="ECO:0000256" key="1">
    <source>
        <dbReference type="ARBA" id="ARBA00004141"/>
    </source>
</evidence>
<feature type="transmembrane region" description="Helical" evidence="5">
    <location>
        <begin position="52"/>
        <end position="73"/>
    </location>
</feature>
<dbReference type="OrthoDB" id="2004788at2"/>
<evidence type="ECO:0000313" key="8">
    <source>
        <dbReference type="EMBL" id="GED06606.1"/>
    </source>
</evidence>
<dbReference type="PANTHER" id="PTHR21016">
    <property type="entry name" value="BETA-AMYLOID BINDING PROTEIN-RELATED"/>
    <property type="match status" value="1"/>
</dbReference>